<evidence type="ECO:0000256" key="1">
    <source>
        <dbReference type="SAM" id="Phobius"/>
    </source>
</evidence>
<keyword evidence="1" id="KW-0812">Transmembrane</keyword>
<name>A0AAV2W5B7_9BIFI</name>
<dbReference type="Pfam" id="PF13346">
    <property type="entry name" value="ABC2_membrane_5"/>
    <property type="match status" value="1"/>
</dbReference>
<evidence type="ECO:0000313" key="2">
    <source>
        <dbReference type="EMBL" id="CDI67902.1"/>
    </source>
</evidence>
<reference evidence="2 3" key="1">
    <citation type="submission" date="2013-10" db="EMBL/GenBank/DDBJ databases">
        <authorList>
            <person name="Manrique M."/>
        </authorList>
    </citation>
    <scope>NUCLEOTIDE SEQUENCE [LARGE SCALE GENOMIC DNA]</scope>
    <source>
        <strain evidence="2 3">IM386</strain>
    </source>
</reference>
<sequence length="207" mass="22840">MKGLFVRDAIWLGKQRMLLVCMLALTVFYLFFSDLYAFGVAFLPLMLAMLVCKTVQNDVSRACRRMFFTMPFNTRDYLIEKYCGAIIPPMLLSLVLMALGTLSPQMAWNQVPVALVIVLTTVSVTVAVEIPISLAFRDRAAVMRIVAMAVIFTICVLVVSVTNNQGILVALISIPNGMLILIGGVVCLVCTVTSVSISHRILSRAEW</sequence>
<feature type="transmembrane region" description="Helical" evidence="1">
    <location>
        <begin position="77"/>
        <end position="99"/>
    </location>
</feature>
<feature type="transmembrane region" description="Helical" evidence="1">
    <location>
        <begin position="142"/>
        <end position="161"/>
    </location>
</feature>
<dbReference type="RefSeq" id="WP_014697790.1">
    <property type="nucleotide sequence ID" value="NZ_CBUQ010000007.1"/>
</dbReference>
<feature type="transmembrane region" description="Helical" evidence="1">
    <location>
        <begin position="38"/>
        <end position="56"/>
    </location>
</feature>
<accession>A0AAV2W5B7</accession>
<feature type="transmembrane region" description="Helical" evidence="1">
    <location>
        <begin position="167"/>
        <end position="195"/>
    </location>
</feature>
<proteinExistence type="predicted"/>
<dbReference type="AlphaFoldDB" id="A0AAV2W5B7"/>
<comment type="caution">
    <text evidence="2">The sequence shown here is derived from an EMBL/GenBank/DDBJ whole genome shotgun (WGS) entry which is preliminary data.</text>
</comment>
<evidence type="ECO:0008006" key="4">
    <source>
        <dbReference type="Google" id="ProtNLM"/>
    </source>
</evidence>
<evidence type="ECO:0000313" key="3">
    <source>
        <dbReference type="Proteomes" id="UP000035645"/>
    </source>
</evidence>
<dbReference type="InterPro" id="IPR025699">
    <property type="entry name" value="ABC2_memb-like"/>
</dbReference>
<dbReference type="Proteomes" id="UP000035645">
    <property type="component" value="Unassembled WGS sequence"/>
</dbReference>
<feature type="transmembrane region" description="Helical" evidence="1">
    <location>
        <begin position="111"/>
        <end position="130"/>
    </location>
</feature>
<keyword evidence="1" id="KW-0472">Membrane</keyword>
<protein>
    <recommendedName>
        <fullName evidence="4">ABC-2 transporter permease</fullName>
    </recommendedName>
</protein>
<organism evidence="2 3">
    <name type="scientific">Bifidobacterium animalis subsp. animalis IM386</name>
    <dbReference type="NCBI Taxonomy" id="1402194"/>
    <lineage>
        <taxon>Bacteria</taxon>
        <taxon>Bacillati</taxon>
        <taxon>Actinomycetota</taxon>
        <taxon>Actinomycetes</taxon>
        <taxon>Bifidobacteriales</taxon>
        <taxon>Bifidobacteriaceae</taxon>
        <taxon>Bifidobacterium</taxon>
    </lineage>
</organism>
<dbReference type="EMBL" id="CBUQ010000007">
    <property type="protein sequence ID" value="CDI67902.1"/>
    <property type="molecule type" value="Genomic_DNA"/>
</dbReference>
<gene>
    <name evidence="2" type="ORF">BANIM336_01223</name>
</gene>
<reference evidence="2 3" key="2">
    <citation type="submission" date="2015-01" db="EMBL/GenBank/DDBJ databases">
        <title>Genome sequence of a Bifidobacterium animalis strain.</title>
        <authorList>
            <person name="Bogovic-Matijasic B."/>
            <person name="Hacin B."/>
            <person name="Citar M."/>
            <person name="Svigelj K."/>
            <person name="Stempelj M."/>
            <person name="Rogelj I."/>
        </authorList>
    </citation>
    <scope>NUCLEOTIDE SEQUENCE [LARGE SCALE GENOMIC DNA]</scope>
    <source>
        <strain evidence="2 3">IM386</strain>
    </source>
</reference>
<keyword evidence="1" id="KW-1133">Transmembrane helix</keyword>
<feature type="transmembrane region" description="Helical" evidence="1">
    <location>
        <begin position="16"/>
        <end position="32"/>
    </location>
</feature>